<evidence type="ECO:0000256" key="4">
    <source>
        <dbReference type="ARBA" id="ARBA00079925"/>
    </source>
</evidence>
<dbReference type="GO" id="GO:0051082">
    <property type="term" value="F:unfolded protein binding"/>
    <property type="evidence" value="ECO:0007669"/>
    <property type="project" value="InterPro"/>
</dbReference>
<dbReference type="SMART" id="SM00271">
    <property type="entry name" value="DnaJ"/>
    <property type="match status" value="1"/>
</dbReference>
<evidence type="ECO:0000313" key="8">
    <source>
        <dbReference type="Ensembl" id="ENSCLAP00000001617.1"/>
    </source>
</evidence>
<dbReference type="InterPro" id="IPR018253">
    <property type="entry name" value="DnaJ_domain_CS"/>
</dbReference>
<sequence length="267" mass="30366">MVDYYEVLGVQRHASPEDIKKAYRKLALQWHPDKNPENKEEAERKFKQVAEAYEVLSDAKKRDIYDKYGKEGLNGGGGGGRHFDSPFEYGFTFRNPEDVFREFFGGRDPFSFDFFGVLGDFHFQAVRIYTQETKVLNSFYVCEVTVQPSGGFKEVSSEDLEPSEDLDQPSFEETGEDILSEESSEVLDVISSEELDLFSDEELSEGCSWGQGELLSEELGPISSEEEASPWDAEDELSEEYASLRSEEELCEEELCGLEPEVLLVQE</sequence>
<dbReference type="PROSITE" id="PS00636">
    <property type="entry name" value="DNAJ_1"/>
    <property type="match status" value="1"/>
</dbReference>
<proteinExistence type="predicted"/>
<dbReference type="GeneTree" id="ENSGT00940000154205"/>
<dbReference type="AlphaFoldDB" id="A0A8C2YIQ4"/>
<dbReference type="GO" id="GO:0030544">
    <property type="term" value="F:Hsp70 protein binding"/>
    <property type="evidence" value="ECO:0007669"/>
    <property type="project" value="InterPro"/>
</dbReference>
<organism evidence="8 9">
    <name type="scientific">Chinchilla lanigera</name>
    <name type="common">Long-tailed chinchilla</name>
    <name type="synonym">Chinchilla villidera</name>
    <dbReference type="NCBI Taxonomy" id="34839"/>
    <lineage>
        <taxon>Eukaryota</taxon>
        <taxon>Metazoa</taxon>
        <taxon>Chordata</taxon>
        <taxon>Craniata</taxon>
        <taxon>Vertebrata</taxon>
        <taxon>Euteleostomi</taxon>
        <taxon>Mammalia</taxon>
        <taxon>Eutheria</taxon>
        <taxon>Euarchontoglires</taxon>
        <taxon>Glires</taxon>
        <taxon>Rodentia</taxon>
        <taxon>Hystricomorpha</taxon>
        <taxon>Chinchillidae</taxon>
        <taxon>Chinchilla</taxon>
    </lineage>
</organism>
<dbReference type="Gene3D" id="1.10.287.110">
    <property type="entry name" value="DnaJ domain"/>
    <property type="match status" value="1"/>
</dbReference>
<dbReference type="InterPro" id="IPR001623">
    <property type="entry name" value="DnaJ_domain"/>
</dbReference>
<keyword evidence="2" id="KW-0143">Chaperone</keyword>
<dbReference type="FunFam" id="1.10.287.110:FF:000022">
    <property type="entry name" value="DnaJ homolog subfamily B member 6"/>
    <property type="match status" value="1"/>
</dbReference>
<feature type="region of interest" description="Disordered" evidence="6">
    <location>
        <begin position="214"/>
        <end position="252"/>
    </location>
</feature>
<accession>A0A8C2YIQ4</accession>
<name>A0A8C2YIQ4_CHILA</name>
<dbReference type="Proteomes" id="UP000694398">
    <property type="component" value="Unassembled WGS sequence"/>
</dbReference>
<evidence type="ECO:0000259" key="7">
    <source>
        <dbReference type="PROSITE" id="PS50076"/>
    </source>
</evidence>
<comment type="subcellular location">
    <subcellularLocation>
        <location evidence="1">Cytoplasm</location>
        <location evidence="1">Myofibril</location>
        <location evidence="1">Sarcomere</location>
        <location evidence="1">Z line</location>
    </subcellularLocation>
</comment>
<evidence type="ECO:0000256" key="5">
    <source>
        <dbReference type="ARBA" id="ARBA00080699"/>
    </source>
</evidence>
<dbReference type="InterPro" id="IPR036869">
    <property type="entry name" value="J_dom_sf"/>
</dbReference>
<evidence type="ECO:0000313" key="9">
    <source>
        <dbReference type="Proteomes" id="UP000694398"/>
    </source>
</evidence>
<evidence type="ECO:0000256" key="6">
    <source>
        <dbReference type="SAM" id="MobiDB-lite"/>
    </source>
</evidence>
<dbReference type="CDD" id="cd06257">
    <property type="entry name" value="DnaJ"/>
    <property type="match status" value="1"/>
</dbReference>
<keyword evidence="9" id="KW-1185">Reference proteome</keyword>
<dbReference type="PANTHER" id="PTHR45168">
    <property type="entry name" value="DNAJ HOMOLOG SUBFAMILY B MEMBER 2"/>
    <property type="match status" value="1"/>
</dbReference>
<evidence type="ECO:0000256" key="1">
    <source>
        <dbReference type="ARBA" id="ARBA00004216"/>
    </source>
</evidence>
<dbReference type="Ensembl" id="ENSCLAT00000001660.1">
    <property type="protein sequence ID" value="ENSCLAP00000001617.1"/>
    <property type="gene ID" value="ENSCLAG00000001212.1"/>
</dbReference>
<reference evidence="8" key="2">
    <citation type="submission" date="2025-09" db="UniProtKB">
        <authorList>
            <consortium name="Ensembl"/>
        </authorList>
    </citation>
    <scope>IDENTIFICATION</scope>
</reference>
<dbReference type="PANTHER" id="PTHR45168:SF4">
    <property type="entry name" value="SIMILAR TO DNAJ HOMOLOG SUBFAMILY B MEMBER 6 (HEAT SHOCK PROTEIN J2) (HSJ-2) (MRJ) (MDJ4)"/>
    <property type="match status" value="1"/>
</dbReference>
<dbReference type="InterPro" id="IPR043183">
    <property type="entry name" value="DNJB2/6-like"/>
</dbReference>
<feature type="compositionally biased region" description="Acidic residues" evidence="6">
    <location>
        <begin position="224"/>
        <end position="239"/>
    </location>
</feature>
<dbReference type="PRINTS" id="PR00625">
    <property type="entry name" value="JDOMAIN"/>
</dbReference>
<evidence type="ECO:0000256" key="2">
    <source>
        <dbReference type="ARBA" id="ARBA00023186"/>
    </source>
</evidence>
<dbReference type="GO" id="GO:0030018">
    <property type="term" value="C:Z disc"/>
    <property type="evidence" value="ECO:0007669"/>
    <property type="project" value="UniProtKB-SubCell"/>
</dbReference>
<protein>
    <recommendedName>
        <fullName evidence="3">DnaJ homolog subfamily B member 6</fullName>
    </recommendedName>
    <alternativeName>
        <fullName evidence="4">Heat shock protein J2</fullName>
    </alternativeName>
    <alternativeName>
        <fullName evidence="5">MRJ</fullName>
    </alternativeName>
</protein>
<reference evidence="8" key="1">
    <citation type="submission" date="2025-08" db="UniProtKB">
        <authorList>
            <consortium name="Ensembl"/>
        </authorList>
    </citation>
    <scope>IDENTIFICATION</scope>
</reference>
<dbReference type="SUPFAM" id="SSF46565">
    <property type="entry name" value="Chaperone J-domain"/>
    <property type="match status" value="1"/>
</dbReference>
<feature type="domain" description="J" evidence="7">
    <location>
        <begin position="3"/>
        <end position="69"/>
    </location>
</feature>
<evidence type="ECO:0000256" key="3">
    <source>
        <dbReference type="ARBA" id="ARBA00072923"/>
    </source>
</evidence>
<gene>
    <name evidence="8" type="primary">DNAJB6</name>
    <name evidence="8" type="synonym">Dnajb6</name>
</gene>
<dbReference type="PROSITE" id="PS50076">
    <property type="entry name" value="DNAJ_2"/>
    <property type="match status" value="1"/>
</dbReference>
<dbReference type="Pfam" id="PF00226">
    <property type="entry name" value="DnaJ"/>
    <property type="match status" value="1"/>
</dbReference>